<dbReference type="Gene3D" id="3.40.630.30">
    <property type="match status" value="1"/>
</dbReference>
<dbReference type="Proteomes" id="UP000242656">
    <property type="component" value="Unassembled WGS sequence"/>
</dbReference>
<dbReference type="AlphaFoldDB" id="A0A2B0N1M7"/>
<dbReference type="PROSITE" id="PS51186">
    <property type="entry name" value="GNAT"/>
    <property type="match status" value="1"/>
</dbReference>
<name>A0A2B0N1M7_BACCE</name>
<dbReference type="EMBL" id="NUWN01000009">
    <property type="protein sequence ID" value="PFK46996.1"/>
    <property type="molecule type" value="Genomic_DNA"/>
</dbReference>
<organism evidence="2">
    <name type="scientific">Bacillus cereus</name>
    <dbReference type="NCBI Taxonomy" id="1396"/>
    <lineage>
        <taxon>Bacteria</taxon>
        <taxon>Bacillati</taxon>
        <taxon>Bacillota</taxon>
        <taxon>Bacilli</taxon>
        <taxon>Bacillales</taxon>
        <taxon>Bacillaceae</taxon>
        <taxon>Bacillus</taxon>
        <taxon>Bacillus cereus group</taxon>
    </lineage>
</organism>
<dbReference type="PANTHER" id="PTHR43792:SF13">
    <property type="entry name" value="ACETYLTRANSFERASE"/>
    <property type="match status" value="1"/>
</dbReference>
<dbReference type="InterPro" id="IPR000182">
    <property type="entry name" value="GNAT_dom"/>
</dbReference>
<dbReference type="PANTHER" id="PTHR43792">
    <property type="entry name" value="GNAT FAMILY, PUTATIVE (AFU_ORTHOLOGUE AFUA_3G00765)-RELATED-RELATED"/>
    <property type="match status" value="1"/>
</dbReference>
<dbReference type="InterPro" id="IPR051531">
    <property type="entry name" value="N-acetyltransferase"/>
</dbReference>
<dbReference type="RefSeq" id="WP_098489521.1">
    <property type="nucleotide sequence ID" value="NZ_NUWN01000009.1"/>
</dbReference>
<dbReference type="GO" id="GO:0016747">
    <property type="term" value="F:acyltransferase activity, transferring groups other than amino-acyl groups"/>
    <property type="evidence" value="ECO:0007669"/>
    <property type="project" value="InterPro"/>
</dbReference>
<reference evidence="2" key="1">
    <citation type="submission" date="2017-09" db="EMBL/GenBank/DDBJ databases">
        <title>Large-scale bioinformatics analysis of Bacillus genomes uncovers conserved roles of natural products in bacterial physiology.</title>
        <authorList>
            <consortium name="Agbiome Team Llc"/>
            <person name="Bleich R.M."/>
            <person name="Grubbs K.J."/>
            <person name="Santa Maria K.C."/>
            <person name="Allen S.E."/>
            <person name="Farag S."/>
            <person name="Shank E.A."/>
            <person name="Bowers A."/>
        </authorList>
    </citation>
    <scope>NUCLEOTIDE SEQUENCE [LARGE SCALE GENOMIC DNA]</scope>
    <source>
        <strain evidence="2">AFS083043</strain>
    </source>
</reference>
<evidence type="ECO:0000259" key="1">
    <source>
        <dbReference type="PROSITE" id="PS51186"/>
    </source>
</evidence>
<comment type="caution">
    <text evidence="2">The sequence shown here is derived from an EMBL/GenBank/DDBJ whole genome shotgun (WGS) entry which is preliminary data.</text>
</comment>
<feature type="domain" description="N-acetyltransferase" evidence="1">
    <location>
        <begin position="16"/>
        <end position="165"/>
    </location>
</feature>
<sequence length="165" mass="18884">MTNIETKRLKMIPFTLDLVEATIKGREELQKIIPYKVSLEWPMPDYKDILPWIAEGLRQNPEQSKWSGLIIHKDDNVIIGDMGCKGAPDSTGKVEIGYSIVSHYQGNGYATEMARAFVEWLEQNKEVEMIKADCLTSNIASSRVLEKAGFTCVLEEQHMKYWMIK</sequence>
<keyword evidence="2" id="KW-0808">Transferase</keyword>
<dbReference type="InterPro" id="IPR016181">
    <property type="entry name" value="Acyl_CoA_acyltransferase"/>
</dbReference>
<protein>
    <submittedName>
        <fullName evidence="2">GNAT family N-acetyltransferase</fullName>
    </submittedName>
</protein>
<accession>A0A2B0N1M7</accession>
<gene>
    <name evidence="2" type="ORF">COI93_02495</name>
</gene>
<proteinExistence type="predicted"/>
<dbReference type="Pfam" id="PF13302">
    <property type="entry name" value="Acetyltransf_3"/>
    <property type="match status" value="1"/>
</dbReference>
<evidence type="ECO:0000313" key="2">
    <source>
        <dbReference type="EMBL" id="PFK46996.1"/>
    </source>
</evidence>
<dbReference type="SUPFAM" id="SSF55729">
    <property type="entry name" value="Acyl-CoA N-acyltransferases (Nat)"/>
    <property type="match status" value="1"/>
</dbReference>